<accession>A0A376H4S1</accession>
<name>A0A376H4S1_ENTGA</name>
<dbReference type="PANTHER" id="PTHR48043">
    <property type="entry name" value="EG:EG0003.4 PROTEIN-RELATED"/>
    <property type="match status" value="1"/>
</dbReference>
<dbReference type="InterPro" id="IPR002213">
    <property type="entry name" value="UDP_glucos_trans"/>
</dbReference>
<protein>
    <submittedName>
        <fullName evidence="4">Glycosyl transferases, related to UDP-glucuronosyltransferase</fullName>
    </submittedName>
</protein>
<dbReference type="Proteomes" id="UP000254807">
    <property type="component" value="Unassembled WGS sequence"/>
</dbReference>
<dbReference type="InterPro" id="IPR007235">
    <property type="entry name" value="Glyco_trans_28_C"/>
</dbReference>
<dbReference type="InterPro" id="IPR050271">
    <property type="entry name" value="UDP-glycosyltransferase"/>
</dbReference>
<dbReference type="OrthoDB" id="6620093at2"/>
<keyword evidence="2 4" id="KW-0808">Transferase</keyword>
<dbReference type="GO" id="GO:0008194">
    <property type="term" value="F:UDP-glycosyltransferase activity"/>
    <property type="evidence" value="ECO:0007669"/>
    <property type="project" value="InterPro"/>
</dbReference>
<evidence type="ECO:0000313" key="4">
    <source>
        <dbReference type="EMBL" id="STD83368.1"/>
    </source>
</evidence>
<organism evidence="4 5">
    <name type="scientific">Enterococcus gallinarum</name>
    <dbReference type="NCBI Taxonomy" id="1353"/>
    <lineage>
        <taxon>Bacteria</taxon>
        <taxon>Bacillati</taxon>
        <taxon>Bacillota</taxon>
        <taxon>Bacilli</taxon>
        <taxon>Lactobacillales</taxon>
        <taxon>Enterococcaceae</taxon>
        <taxon>Enterococcus</taxon>
    </lineage>
</organism>
<dbReference type="EMBL" id="UFYW01000001">
    <property type="protein sequence ID" value="STD83368.1"/>
    <property type="molecule type" value="Genomic_DNA"/>
</dbReference>
<dbReference type="PANTHER" id="PTHR48043:SF145">
    <property type="entry name" value="FI06409P-RELATED"/>
    <property type="match status" value="1"/>
</dbReference>
<dbReference type="RefSeq" id="WP_060815647.1">
    <property type="nucleotide sequence ID" value="NZ_JBHULA010000022.1"/>
</dbReference>
<feature type="domain" description="Glycosyl transferase family 28 C-terminal" evidence="3">
    <location>
        <begin position="301"/>
        <end position="400"/>
    </location>
</feature>
<gene>
    <name evidence="4" type="ORF">NCTC12360_01833</name>
</gene>
<evidence type="ECO:0000256" key="1">
    <source>
        <dbReference type="ARBA" id="ARBA00022676"/>
    </source>
</evidence>
<dbReference type="SUPFAM" id="SSF53756">
    <property type="entry name" value="UDP-Glycosyltransferase/glycogen phosphorylase"/>
    <property type="match status" value="1"/>
</dbReference>
<sequence length="426" mass="49722">MKILILTNSEYSHIHGIKKFVDSILDRNHQVTMYVGNAYTQTINKHDNLVVKTYPKEIFEKNRKMFHEEYSNYIKMDRESIYRSNNEELAKIHIDTLEYHVRASENYISKIIDSVALEQPDIILRDSCSLFARKIADYLNIPCIGYATSLIVPSSIFFTNPRFAVESSYGYDMSKRSDEEVEELIKLFIGNTKRISEKYNYRYLPLNHQVDPDEEINFSFGLPVIENYDKQKYIFVKPTIFEEDDTHFKKKNNNIYVSSGSVVVFPAHIYKKLVSTLANSSYQVHISFKLLNSGLVKIHNTPDNIYFHHFIDQISQLKNSCVHISHGGYNSLLESIKYEVPLLIIPLQNDEYMDAKIVELNKLGISLSTLMIDSLSHIELLKKINELVLSEEYLFNLKKYKNKLKNMPINCSKLIEIIESKFYEKV</sequence>
<evidence type="ECO:0000256" key="2">
    <source>
        <dbReference type="ARBA" id="ARBA00022679"/>
    </source>
</evidence>
<dbReference type="Pfam" id="PF04101">
    <property type="entry name" value="Glyco_tran_28_C"/>
    <property type="match status" value="1"/>
</dbReference>
<evidence type="ECO:0000313" key="5">
    <source>
        <dbReference type="Proteomes" id="UP000254807"/>
    </source>
</evidence>
<evidence type="ECO:0000259" key="3">
    <source>
        <dbReference type="Pfam" id="PF04101"/>
    </source>
</evidence>
<reference evidence="4 5" key="1">
    <citation type="submission" date="2018-06" db="EMBL/GenBank/DDBJ databases">
        <authorList>
            <consortium name="Pathogen Informatics"/>
            <person name="Doyle S."/>
        </authorList>
    </citation>
    <scope>NUCLEOTIDE SEQUENCE [LARGE SCALE GENOMIC DNA]</scope>
    <source>
        <strain evidence="4 5">NCTC12360</strain>
    </source>
</reference>
<dbReference type="Gene3D" id="3.40.50.2000">
    <property type="entry name" value="Glycogen Phosphorylase B"/>
    <property type="match status" value="2"/>
</dbReference>
<dbReference type="GO" id="GO:0016758">
    <property type="term" value="F:hexosyltransferase activity"/>
    <property type="evidence" value="ECO:0007669"/>
    <property type="project" value="InterPro"/>
</dbReference>
<dbReference type="CDD" id="cd03784">
    <property type="entry name" value="GT1_Gtf-like"/>
    <property type="match status" value="1"/>
</dbReference>
<proteinExistence type="predicted"/>
<dbReference type="Pfam" id="PF00201">
    <property type="entry name" value="UDPGT"/>
    <property type="match status" value="1"/>
</dbReference>
<dbReference type="AlphaFoldDB" id="A0A376H4S1"/>
<keyword evidence="1" id="KW-0328">Glycosyltransferase</keyword>
<keyword evidence="5" id="KW-1185">Reference proteome</keyword>